<evidence type="ECO:0000256" key="2">
    <source>
        <dbReference type="ARBA" id="ARBA00010008"/>
    </source>
</evidence>
<organism evidence="7 8">
    <name type="scientific">Moelleriella libera RCEF 2490</name>
    <dbReference type="NCBI Taxonomy" id="1081109"/>
    <lineage>
        <taxon>Eukaryota</taxon>
        <taxon>Fungi</taxon>
        <taxon>Dikarya</taxon>
        <taxon>Ascomycota</taxon>
        <taxon>Pezizomycotina</taxon>
        <taxon>Sordariomycetes</taxon>
        <taxon>Hypocreomycetidae</taxon>
        <taxon>Hypocreales</taxon>
        <taxon>Clavicipitaceae</taxon>
        <taxon>Moelleriella</taxon>
    </lineage>
</organism>
<dbReference type="InterPro" id="IPR015424">
    <property type="entry name" value="PyrdxlP-dep_Trfase"/>
</dbReference>
<name>A0A166NML7_9HYPO</name>
<feature type="domain" description="Aminotransferase class I/classII large" evidence="6">
    <location>
        <begin position="76"/>
        <end position="166"/>
    </location>
</feature>
<reference evidence="7 8" key="1">
    <citation type="journal article" date="2016" name="Genome Biol. Evol.">
        <title>Divergent and convergent evolution of fungal pathogenicity.</title>
        <authorList>
            <person name="Shang Y."/>
            <person name="Xiao G."/>
            <person name="Zheng P."/>
            <person name="Cen K."/>
            <person name="Zhan S."/>
            <person name="Wang C."/>
        </authorList>
    </citation>
    <scope>NUCLEOTIDE SEQUENCE [LARGE SCALE GENOMIC DNA]</scope>
    <source>
        <strain evidence="7 8">RCEF 2490</strain>
    </source>
</reference>
<dbReference type="InterPro" id="IPR001917">
    <property type="entry name" value="Aminotrans_II_pyridoxalP_BS"/>
</dbReference>
<gene>
    <name evidence="7" type="ORF">AAL_06771</name>
</gene>
<dbReference type="PANTHER" id="PTHR13693">
    <property type="entry name" value="CLASS II AMINOTRANSFERASE/8-AMINO-7-OXONONANOATE SYNTHASE"/>
    <property type="match status" value="1"/>
</dbReference>
<dbReference type="InterPro" id="IPR015422">
    <property type="entry name" value="PyrdxlP-dep_Trfase_small"/>
</dbReference>
<dbReference type="GO" id="GO:0030170">
    <property type="term" value="F:pyridoxal phosphate binding"/>
    <property type="evidence" value="ECO:0007669"/>
    <property type="project" value="InterPro"/>
</dbReference>
<dbReference type="Gene3D" id="3.40.640.10">
    <property type="entry name" value="Type I PLP-dependent aspartate aminotransferase-like (Major domain)"/>
    <property type="match status" value="1"/>
</dbReference>
<keyword evidence="4 5" id="KW-0663">Pyridoxal phosphate</keyword>
<dbReference type="SUPFAM" id="SSF53383">
    <property type="entry name" value="PLP-dependent transferases"/>
    <property type="match status" value="1"/>
</dbReference>
<evidence type="ECO:0000256" key="1">
    <source>
        <dbReference type="ARBA" id="ARBA00001933"/>
    </source>
</evidence>
<dbReference type="STRING" id="1081109.A0A166NML7"/>
<sequence length="481" mass="52868">MSPSRKLLDERYASILQKREAHNRLRRLTLRDPNAVDFSSNSYLSLSAHPDIKRSYIAHLETAVPCTPRQQLQQQQQQQQQEAFSLGSGGSRLLDGNTAFAEKLEANIAQFHGAPAGLLFNSGFEANTGLFACAPQNGDYVVYDELIHASVHDGMRLGRAKRTLPFAHNCVKASTSGQKTAWTALGPLPSLQSLDEVLSGLLAGQDGDKLRDAAANVFIAVEAVYSMDGDVAPLQDIVECVERHLPRGNGHVIVDEAHSTGWLGYRGRGLVSELGLEDRIWARLHTFGKAMGCAGAIVLCTPITRAYLINYARSLIYTTAMGYPLLVAIQTAYGFLELGKADGMLRHLTLLMGDTYHLLVALSQRHRPPPHIFRINTMPPESPIIPLFSSRSRHLARHCQQRGFMVRPIVAPTVPEGTDRVRLCLHAANTVAEVRGFCTAIDEWLQEQLADHEPAVAASEPERVSRAVAYVPAPMETFSKL</sequence>
<dbReference type="PANTHER" id="PTHR13693:SF77">
    <property type="entry name" value="8-AMINO-7-OXONONANOATE SYNTHASE"/>
    <property type="match status" value="1"/>
</dbReference>
<dbReference type="AlphaFoldDB" id="A0A166NML7"/>
<protein>
    <submittedName>
        <fullName evidence="7">Pyridoxal phosphate-dependent transferase, major domain protein</fullName>
    </submittedName>
</protein>
<dbReference type="EMBL" id="AZGY01000019">
    <property type="protein sequence ID" value="KZZ91030.1"/>
    <property type="molecule type" value="Genomic_DNA"/>
</dbReference>
<evidence type="ECO:0000256" key="3">
    <source>
        <dbReference type="ARBA" id="ARBA00022679"/>
    </source>
</evidence>
<proteinExistence type="inferred from homology"/>
<dbReference type="GO" id="GO:0016740">
    <property type="term" value="F:transferase activity"/>
    <property type="evidence" value="ECO:0007669"/>
    <property type="project" value="UniProtKB-KW"/>
</dbReference>
<dbReference type="Gene3D" id="3.90.1150.10">
    <property type="entry name" value="Aspartate Aminotransferase, domain 1"/>
    <property type="match status" value="1"/>
</dbReference>
<evidence type="ECO:0000256" key="4">
    <source>
        <dbReference type="ARBA" id="ARBA00022898"/>
    </source>
</evidence>
<evidence type="ECO:0000256" key="5">
    <source>
        <dbReference type="RuleBase" id="RU003693"/>
    </source>
</evidence>
<comment type="similarity">
    <text evidence="2">Belongs to the class-II pyridoxal-phosphate-dependent aminotransferase family. BioF subfamily.</text>
</comment>
<evidence type="ECO:0000313" key="7">
    <source>
        <dbReference type="EMBL" id="KZZ91030.1"/>
    </source>
</evidence>
<dbReference type="OrthoDB" id="2382073at2759"/>
<keyword evidence="8" id="KW-1185">Reference proteome</keyword>
<keyword evidence="3 7" id="KW-0808">Transferase</keyword>
<evidence type="ECO:0000313" key="8">
    <source>
        <dbReference type="Proteomes" id="UP000078544"/>
    </source>
</evidence>
<feature type="domain" description="Aminotransferase class I/classII large" evidence="6">
    <location>
        <begin position="210"/>
        <end position="441"/>
    </location>
</feature>
<dbReference type="Proteomes" id="UP000078544">
    <property type="component" value="Unassembled WGS sequence"/>
</dbReference>
<comment type="cofactor">
    <cofactor evidence="1 5">
        <name>pyridoxal 5'-phosphate</name>
        <dbReference type="ChEBI" id="CHEBI:597326"/>
    </cofactor>
</comment>
<dbReference type="PROSITE" id="PS00599">
    <property type="entry name" value="AA_TRANSFER_CLASS_2"/>
    <property type="match status" value="1"/>
</dbReference>
<comment type="caution">
    <text evidence="7">The sequence shown here is derived from an EMBL/GenBank/DDBJ whole genome shotgun (WGS) entry which is preliminary data.</text>
</comment>
<dbReference type="InterPro" id="IPR015421">
    <property type="entry name" value="PyrdxlP-dep_Trfase_major"/>
</dbReference>
<dbReference type="Pfam" id="PF00155">
    <property type="entry name" value="Aminotran_1_2"/>
    <property type="match status" value="2"/>
</dbReference>
<dbReference type="InterPro" id="IPR004839">
    <property type="entry name" value="Aminotransferase_I/II_large"/>
</dbReference>
<dbReference type="InterPro" id="IPR050087">
    <property type="entry name" value="AON_synthase_class-II"/>
</dbReference>
<accession>A0A166NML7</accession>
<evidence type="ECO:0000259" key="6">
    <source>
        <dbReference type="Pfam" id="PF00155"/>
    </source>
</evidence>
<dbReference type="GO" id="GO:0009102">
    <property type="term" value="P:biotin biosynthetic process"/>
    <property type="evidence" value="ECO:0007669"/>
    <property type="project" value="TreeGrafter"/>
</dbReference>